<feature type="transmembrane region" description="Helical" evidence="5">
    <location>
        <begin position="175"/>
        <end position="197"/>
    </location>
</feature>
<dbReference type="InterPro" id="IPR004090">
    <property type="entry name" value="Chemotax_Me-accpt_rcpt"/>
</dbReference>
<evidence type="ECO:0000256" key="1">
    <source>
        <dbReference type="ARBA" id="ARBA00004370"/>
    </source>
</evidence>
<dbReference type="RefSeq" id="WP_103525306.1">
    <property type="nucleotide sequence ID" value="NZ_JAIZDC010000002.1"/>
</dbReference>
<keyword evidence="5" id="KW-0472">Membrane</keyword>
<dbReference type="OrthoDB" id="9806477at2"/>
<keyword evidence="2 4" id="KW-0807">Transducer</keyword>
<dbReference type="EMBL" id="RFAR01000056">
    <property type="protein sequence ID" value="RMC95472.1"/>
    <property type="molecule type" value="Genomic_DNA"/>
</dbReference>
<dbReference type="PROSITE" id="PS50111">
    <property type="entry name" value="CHEMOTAXIS_TRANSDUC_2"/>
    <property type="match status" value="1"/>
</dbReference>
<comment type="caution">
    <text evidence="8">The sequence shown here is derived from an EMBL/GenBank/DDBJ whole genome shotgun (WGS) entry which is preliminary data.</text>
</comment>
<dbReference type="AlphaFoldDB" id="A0A454JGG1"/>
<dbReference type="InterPro" id="IPR000014">
    <property type="entry name" value="PAS"/>
</dbReference>
<organism evidence="8 9">
    <name type="scientific">Aquitalea palustris</name>
    <dbReference type="NCBI Taxonomy" id="2480983"/>
    <lineage>
        <taxon>Bacteria</taxon>
        <taxon>Pseudomonadati</taxon>
        <taxon>Pseudomonadota</taxon>
        <taxon>Betaproteobacteria</taxon>
        <taxon>Neisseriales</taxon>
        <taxon>Chromobacteriaceae</taxon>
        <taxon>Aquitalea</taxon>
    </lineage>
</organism>
<dbReference type="GO" id="GO:0004888">
    <property type="term" value="F:transmembrane signaling receptor activity"/>
    <property type="evidence" value="ECO:0007669"/>
    <property type="project" value="InterPro"/>
</dbReference>
<evidence type="ECO:0000259" key="7">
    <source>
        <dbReference type="PROSITE" id="PS50112"/>
    </source>
</evidence>
<dbReference type="PROSITE" id="PS50112">
    <property type="entry name" value="PAS"/>
    <property type="match status" value="1"/>
</dbReference>
<comment type="similarity">
    <text evidence="3">Belongs to the methyl-accepting chemotaxis (MCP) protein family.</text>
</comment>
<evidence type="ECO:0000259" key="6">
    <source>
        <dbReference type="PROSITE" id="PS50111"/>
    </source>
</evidence>
<accession>A0A454JGG1</accession>
<evidence type="ECO:0000256" key="4">
    <source>
        <dbReference type="PROSITE-ProRule" id="PRU00284"/>
    </source>
</evidence>
<feature type="transmembrane region" description="Helical" evidence="5">
    <location>
        <begin position="151"/>
        <end position="169"/>
    </location>
</feature>
<dbReference type="CDD" id="cd00130">
    <property type="entry name" value="PAS"/>
    <property type="match status" value="1"/>
</dbReference>
<keyword evidence="5" id="KW-0812">Transmembrane</keyword>
<protein>
    <submittedName>
        <fullName evidence="8">Methyl-accepting chemotaxis protein</fullName>
    </submittedName>
</protein>
<dbReference type="NCBIfam" id="TIGR00229">
    <property type="entry name" value="sensory_box"/>
    <property type="match status" value="1"/>
</dbReference>
<reference evidence="8 9" key="1">
    <citation type="submission" date="2018-10" db="EMBL/GenBank/DDBJ databases">
        <title>Draft genome sequence of Aquitalea MWU14-2217 isolated from a wild cranberry bog in Provincetown, Massachusetts.</title>
        <authorList>
            <person name="Ebadzadsahrai G."/>
            <person name="Soby S."/>
        </authorList>
    </citation>
    <scope>NUCLEOTIDE SEQUENCE [LARGE SCALE GENOMIC DNA]</scope>
    <source>
        <strain evidence="8 9">MWU14-2217</strain>
    </source>
</reference>
<dbReference type="InterPro" id="IPR004089">
    <property type="entry name" value="MCPsignal_dom"/>
</dbReference>
<sequence length="528" mass="57934">MRINQPLTQQERLVNPKQPLVSMTDLKGRILHANAAFIEISGYDKQELLGQPHNIVRHPDMPAEAFADMWRTLEADLPWHGLVKNRAKNGDHYWVHAYVSPCFENQHKTGYISVRIRPERQQIQAAEALYAAVRQQQQPFPATRYPHGPAILLRIFLLSILPACSWLAATMLSGAQAWAAAISGIASATALGIWTWLGIRRPISMSTEAIRKMSSGDLRFELDTEVAHEFSRQLLDIQTMKFSFRAMFADMTGIADEIDQQSDELNAQTMVAKRHIQQGADSISQMSATINDMRSAINNISAVTRQSANTAAAAASQVSNGVSKIIAAQDTSQSVVVRMQSAKALVSELDKETTSIRKLAEIIQGIAEQTNLLALNAAIEAARAGESGRGFAVVADEVRKLAERTSGSTEEITQTIERIGSCTDKTLAAISVAADQVDLSNALLNDSKVIYEHIKCAGEEIQASSSQIATMLQQQVKASDEAVQNIRNIHALVEENSSSVESIRHAADRLGSTSRELYQMTSRFKSSL</sequence>
<evidence type="ECO:0000313" key="8">
    <source>
        <dbReference type="EMBL" id="RMC95472.1"/>
    </source>
</evidence>
<dbReference type="Gene3D" id="3.30.450.20">
    <property type="entry name" value="PAS domain"/>
    <property type="match status" value="1"/>
</dbReference>
<dbReference type="GO" id="GO:0007165">
    <property type="term" value="P:signal transduction"/>
    <property type="evidence" value="ECO:0007669"/>
    <property type="project" value="UniProtKB-KW"/>
</dbReference>
<feature type="domain" description="Methyl-accepting transducer" evidence="6">
    <location>
        <begin position="254"/>
        <end position="490"/>
    </location>
</feature>
<comment type="subcellular location">
    <subcellularLocation>
        <location evidence="1">Membrane</location>
    </subcellularLocation>
</comment>
<evidence type="ECO:0000313" key="9">
    <source>
        <dbReference type="Proteomes" id="UP000274139"/>
    </source>
</evidence>
<dbReference type="Pfam" id="PF08447">
    <property type="entry name" value="PAS_3"/>
    <property type="match status" value="1"/>
</dbReference>
<dbReference type="GO" id="GO:0006935">
    <property type="term" value="P:chemotaxis"/>
    <property type="evidence" value="ECO:0007669"/>
    <property type="project" value="InterPro"/>
</dbReference>
<evidence type="ECO:0000256" key="5">
    <source>
        <dbReference type="SAM" id="Phobius"/>
    </source>
</evidence>
<dbReference type="SUPFAM" id="SSF58104">
    <property type="entry name" value="Methyl-accepting chemotaxis protein (MCP) signaling domain"/>
    <property type="match status" value="1"/>
</dbReference>
<dbReference type="PANTHER" id="PTHR32089">
    <property type="entry name" value="METHYL-ACCEPTING CHEMOTAXIS PROTEIN MCPB"/>
    <property type="match status" value="1"/>
</dbReference>
<dbReference type="SUPFAM" id="SSF55785">
    <property type="entry name" value="PYP-like sensor domain (PAS domain)"/>
    <property type="match status" value="1"/>
</dbReference>
<dbReference type="InterPro" id="IPR013655">
    <property type="entry name" value="PAS_fold_3"/>
</dbReference>
<keyword evidence="5" id="KW-1133">Transmembrane helix</keyword>
<keyword evidence="9" id="KW-1185">Reference proteome</keyword>
<proteinExistence type="inferred from homology"/>
<dbReference type="Pfam" id="PF00015">
    <property type="entry name" value="MCPsignal"/>
    <property type="match status" value="1"/>
</dbReference>
<feature type="domain" description="PAS" evidence="7">
    <location>
        <begin position="11"/>
        <end position="76"/>
    </location>
</feature>
<dbReference type="Proteomes" id="UP000274139">
    <property type="component" value="Unassembled WGS sequence"/>
</dbReference>
<dbReference type="GO" id="GO:0016020">
    <property type="term" value="C:membrane"/>
    <property type="evidence" value="ECO:0007669"/>
    <property type="project" value="UniProtKB-SubCell"/>
</dbReference>
<gene>
    <name evidence="8" type="ORF">EAY64_13660</name>
</gene>
<evidence type="ECO:0000256" key="3">
    <source>
        <dbReference type="ARBA" id="ARBA00029447"/>
    </source>
</evidence>
<name>A0A454JGG1_9NEIS</name>
<dbReference type="Gene3D" id="1.10.287.950">
    <property type="entry name" value="Methyl-accepting chemotaxis protein"/>
    <property type="match status" value="1"/>
</dbReference>
<dbReference type="PRINTS" id="PR00260">
    <property type="entry name" value="CHEMTRNSDUCR"/>
</dbReference>
<dbReference type="SMART" id="SM00283">
    <property type="entry name" value="MA"/>
    <property type="match status" value="1"/>
</dbReference>
<dbReference type="PANTHER" id="PTHR32089:SF112">
    <property type="entry name" value="LYSOZYME-LIKE PROTEIN-RELATED"/>
    <property type="match status" value="1"/>
</dbReference>
<evidence type="ECO:0000256" key="2">
    <source>
        <dbReference type="ARBA" id="ARBA00023224"/>
    </source>
</evidence>
<dbReference type="FunFam" id="1.10.287.950:FF:000001">
    <property type="entry name" value="Methyl-accepting chemotaxis sensory transducer"/>
    <property type="match status" value="1"/>
</dbReference>
<dbReference type="SMART" id="SM00091">
    <property type="entry name" value="PAS"/>
    <property type="match status" value="1"/>
</dbReference>
<dbReference type="InterPro" id="IPR035965">
    <property type="entry name" value="PAS-like_dom_sf"/>
</dbReference>